<sequence length="283" mass="30302">MQRPTANYWSAIADLIKLLPYIRELVTRSHAIQVATVTDNQDPANDRRIRVSTEAMGGQGQSYWIQAGRSTSYSDEPIPPIGTTVLVCFVEGNSSDGFLLRTLTNNKNPADLSQTSPVNDNTQEIPGDERRLIAGDCKIGVGGDKDIIVEGDFTIKCNGEKIVINAPQGDIEVISSGGGNIKIDGSFNVDIKTKKTINITGNEKITLSQGGATFIAANGYWEIKNASGQRFRFGGSNGGIIELDLNGSNMNLINATDIQINGKSIATIGATDSHGDTIVSRGW</sequence>
<comment type="caution">
    <text evidence="2">The sequence shown here is derived from an EMBL/GenBank/DDBJ whole genome shotgun (WGS) entry which is preliminary data.</text>
</comment>
<dbReference type="SUPFAM" id="SSF69255">
    <property type="entry name" value="gp5 N-terminal domain-like"/>
    <property type="match status" value="1"/>
</dbReference>
<dbReference type="Proteomes" id="UP000092093">
    <property type="component" value="Unassembled WGS sequence"/>
</dbReference>
<evidence type="ECO:0000313" key="3">
    <source>
        <dbReference type="Proteomes" id="UP000092093"/>
    </source>
</evidence>
<gene>
    <name evidence="2" type="ORF">AN484_11510</name>
</gene>
<dbReference type="EMBL" id="LJOW01000048">
    <property type="protein sequence ID" value="OBQ43623.1"/>
    <property type="molecule type" value="Genomic_DNA"/>
</dbReference>
<name>A0A1B7X2R3_APHFL</name>
<reference evidence="2 3" key="1">
    <citation type="submission" date="2015-09" db="EMBL/GenBank/DDBJ databases">
        <title>Aphanizomenon flos-aquae WA102.</title>
        <authorList>
            <person name="Driscoll C."/>
        </authorList>
    </citation>
    <scope>NUCLEOTIDE SEQUENCE [LARGE SCALE GENOMIC DNA]</scope>
    <source>
        <strain evidence="2">WA102</strain>
    </source>
</reference>
<feature type="domain" description="Gp5/Type VI secretion system Vgr protein OB-fold" evidence="1">
    <location>
        <begin position="34"/>
        <end position="100"/>
    </location>
</feature>
<dbReference type="Pfam" id="PF04717">
    <property type="entry name" value="Phage_base_V"/>
    <property type="match status" value="1"/>
</dbReference>
<dbReference type="AlphaFoldDB" id="A0A1B7X2R3"/>
<evidence type="ECO:0000259" key="1">
    <source>
        <dbReference type="Pfam" id="PF04717"/>
    </source>
</evidence>
<organism evidence="2 3">
    <name type="scientific">Aphanizomenon flos-aquae WA102</name>
    <dbReference type="NCBI Taxonomy" id="1710896"/>
    <lineage>
        <taxon>Bacteria</taxon>
        <taxon>Bacillati</taxon>
        <taxon>Cyanobacteriota</taxon>
        <taxon>Cyanophyceae</taxon>
        <taxon>Nostocales</taxon>
        <taxon>Aphanizomenonaceae</taxon>
        <taxon>Aphanizomenon</taxon>
    </lineage>
</organism>
<evidence type="ECO:0000313" key="2">
    <source>
        <dbReference type="EMBL" id="OBQ43623.1"/>
    </source>
</evidence>
<protein>
    <recommendedName>
        <fullName evidence="1">Gp5/Type VI secretion system Vgr protein OB-fold domain-containing protein</fullName>
    </recommendedName>
</protein>
<dbReference type="InterPro" id="IPR006531">
    <property type="entry name" value="Gp5/Vgr_OB"/>
</dbReference>
<proteinExistence type="predicted"/>
<accession>A0A1B7X2R3</accession>